<dbReference type="Gene3D" id="1.25.40.180">
    <property type="match status" value="3"/>
</dbReference>
<feature type="region of interest" description="Disordered" evidence="7">
    <location>
        <begin position="818"/>
        <end position="845"/>
    </location>
</feature>
<evidence type="ECO:0000313" key="10">
    <source>
        <dbReference type="Proteomes" id="UP001497392"/>
    </source>
</evidence>
<evidence type="ECO:0000259" key="8">
    <source>
        <dbReference type="SMART" id="SM00543"/>
    </source>
</evidence>
<dbReference type="InterPro" id="IPR027159">
    <property type="entry name" value="CBP80"/>
</dbReference>
<gene>
    <name evidence="9" type="primary">g4948</name>
    <name evidence="9" type="ORF">VP750_LOCUS4224</name>
</gene>
<protein>
    <submittedName>
        <fullName evidence="9">G4948 protein</fullName>
    </submittedName>
</protein>
<comment type="caution">
    <text evidence="9">The sequence shown here is derived from an EMBL/GenBank/DDBJ whole genome shotgun (WGS) entry which is preliminary data.</text>
</comment>
<keyword evidence="5" id="KW-0539">Nucleus</keyword>
<evidence type="ECO:0000313" key="9">
    <source>
        <dbReference type="EMBL" id="CAL5222565.1"/>
    </source>
</evidence>
<evidence type="ECO:0000256" key="7">
    <source>
        <dbReference type="SAM" id="MobiDB-lite"/>
    </source>
</evidence>
<dbReference type="InterPro" id="IPR016024">
    <property type="entry name" value="ARM-type_fold"/>
</dbReference>
<dbReference type="InterPro" id="IPR015174">
    <property type="entry name" value="MIF4G-like_typ-2"/>
</dbReference>
<evidence type="ECO:0000256" key="2">
    <source>
        <dbReference type="ARBA" id="ARBA00007413"/>
    </source>
</evidence>
<dbReference type="InterPro" id="IPR003890">
    <property type="entry name" value="MIF4G-like_typ-3"/>
</dbReference>
<feature type="region of interest" description="Disordered" evidence="7">
    <location>
        <begin position="542"/>
        <end position="565"/>
    </location>
</feature>
<feature type="compositionally biased region" description="Low complexity" evidence="7">
    <location>
        <begin position="548"/>
        <end position="560"/>
    </location>
</feature>
<reference evidence="9 10" key="1">
    <citation type="submission" date="2024-06" db="EMBL/GenBank/DDBJ databases">
        <authorList>
            <person name="Kraege A."/>
            <person name="Thomma B."/>
        </authorList>
    </citation>
    <scope>NUCLEOTIDE SEQUENCE [LARGE SCALE GENOMIC DNA]</scope>
</reference>
<proteinExistence type="inferred from homology"/>
<comment type="subcellular location">
    <subcellularLocation>
        <location evidence="1">Nucleus</location>
    </subcellularLocation>
</comment>
<organism evidence="9 10">
    <name type="scientific">Coccomyxa viridis</name>
    <dbReference type="NCBI Taxonomy" id="1274662"/>
    <lineage>
        <taxon>Eukaryota</taxon>
        <taxon>Viridiplantae</taxon>
        <taxon>Chlorophyta</taxon>
        <taxon>core chlorophytes</taxon>
        <taxon>Trebouxiophyceae</taxon>
        <taxon>Trebouxiophyceae incertae sedis</taxon>
        <taxon>Coccomyxaceae</taxon>
        <taxon>Coccomyxa</taxon>
    </lineage>
</organism>
<dbReference type="SUPFAM" id="SSF48371">
    <property type="entry name" value="ARM repeat"/>
    <property type="match status" value="3"/>
</dbReference>
<comment type="similarity">
    <text evidence="2">Belongs to the NCBP1 family.</text>
</comment>
<feature type="domain" description="MIF4G" evidence="8">
    <location>
        <begin position="51"/>
        <end position="289"/>
    </location>
</feature>
<dbReference type="PANTHER" id="PTHR12412:SF2">
    <property type="entry name" value="NUCLEAR CAP-BINDING PROTEIN SUBUNIT 1"/>
    <property type="match status" value="1"/>
</dbReference>
<dbReference type="Pfam" id="PF02854">
    <property type="entry name" value="MIF4G"/>
    <property type="match status" value="1"/>
</dbReference>
<feature type="region of interest" description="Disordered" evidence="7">
    <location>
        <begin position="1"/>
        <end position="48"/>
    </location>
</feature>
<evidence type="ECO:0000256" key="6">
    <source>
        <dbReference type="SAM" id="Coils"/>
    </source>
</evidence>
<evidence type="ECO:0000256" key="1">
    <source>
        <dbReference type="ARBA" id="ARBA00004123"/>
    </source>
</evidence>
<keyword evidence="3" id="KW-0507">mRNA processing</keyword>
<sequence length="902" mass="99527">MGDRSRYNNQNGDRNRRSSYPQYGRQHQGERPQSGQQKRKREDIDEPRDDASRLLASVFRLGDAKPGQDATAKAIQEDIDDQYRLLRRDVQHGRAELVRETILDCALELSPKTPIYATLVGLLNADDSSFVEKMLEQAARRFDQALASADRNSPRLLLRFFAALVPANVLHPSSVLNSLCNIVDAALEAAKAGGTADQGRRWQPYTDFLVYSALMALPWGGPDLAQSAPAELDRLFSKVEEYMSVRPRSQQSALRPFMAAEGEGGVPAQSDSGGASFLGQVWEAVQELKAEAAWKVESIMEFATAFEAQLATGQSHDLPALQAPKQPPIDSSLSASEAAAAVLEAFPPRRIIRLLPPEHTSHGKPQMERLVAEEYILDTMTFFEGDRVQCAQRLARLPLPNKHEALLAEMLFAQMLCVPQPPLKPLAYSTLMVDVCKLMQTFPRGMSACVRESFARMDVMDPLLRSRLSRWLAYHLSNFDFMWPWDKWKHVLTAPAHDSQRRFVIETLSNLIRLSYWSRIKSVVPATFHDLLPPAPEVQPIPGLPETAAAADGSDAAADGAADERDAPTKRAFEMLTMVKHKVMSEGILAWVAEQNLEAELGGSQGVLRMVLRALLVAGAKSFTHMITALERYCHVLQTLLAQTGPQGEVAMVAVAAEVWKTAPQKAAQAIDRLMALRLVSGPAIVNWVFDSHGVRQLDDELATGLAWEVFYNAVDKMLARAQDAEEDVEAAQQHLQAAEAHAREAADLVASMGDSEAVSAEYAEGIAQNEAAASAAVTEAQQQVEQSQQDKVEALQQQREVLLLAFTRFKELLLKAEEPDNEHGASEDVTMNGTSDGPADHGEKGANEAWHSFTELSLIAFTRHYYKAVASIVEQVEQDIFGKEASLKESTMKALNECLHI</sequence>
<dbReference type="Pfam" id="PF09090">
    <property type="entry name" value="MIF4G_like_2"/>
    <property type="match status" value="1"/>
</dbReference>
<dbReference type="PANTHER" id="PTHR12412">
    <property type="entry name" value="CAP BINDING PROTEIN"/>
    <property type="match status" value="1"/>
</dbReference>
<keyword evidence="6" id="KW-0175">Coiled coil</keyword>
<dbReference type="EMBL" id="CAXHTA020000007">
    <property type="protein sequence ID" value="CAL5222565.1"/>
    <property type="molecule type" value="Genomic_DNA"/>
</dbReference>
<accession>A0ABP1FRJ9</accession>
<dbReference type="Proteomes" id="UP001497392">
    <property type="component" value="Unassembled WGS sequence"/>
</dbReference>
<keyword evidence="10" id="KW-1185">Reference proteome</keyword>
<feature type="coiled-coil region" evidence="6">
    <location>
        <begin position="715"/>
        <end position="749"/>
    </location>
</feature>
<name>A0ABP1FRJ9_9CHLO</name>
<evidence type="ECO:0000256" key="4">
    <source>
        <dbReference type="ARBA" id="ARBA00023187"/>
    </source>
</evidence>
<feature type="compositionally biased region" description="Basic and acidic residues" evidence="7">
    <location>
        <begin position="818"/>
        <end position="827"/>
    </location>
</feature>
<keyword evidence="4" id="KW-0508">mRNA splicing</keyword>
<evidence type="ECO:0000256" key="5">
    <source>
        <dbReference type="ARBA" id="ARBA00023242"/>
    </source>
</evidence>
<dbReference type="InterPro" id="IPR015172">
    <property type="entry name" value="MIF4G-like_typ-1"/>
</dbReference>
<evidence type="ECO:0000256" key="3">
    <source>
        <dbReference type="ARBA" id="ARBA00022664"/>
    </source>
</evidence>
<dbReference type="SMART" id="SM00543">
    <property type="entry name" value="MIF4G"/>
    <property type="match status" value="1"/>
</dbReference>
<dbReference type="Pfam" id="PF09088">
    <property type="entry name" value="MIF4G_like"/>
    <property type="match status" value="1"/>
</dbReference>